<sequence>MDINLDTVKFVIAICVITCHQDVARSAPTAGEIQHDFLLSVIHLNDFHARFEPISYKTLESCNSNVTECVGGFSRTFTLIDTLRKTRPNPIVLNAGDNFQGTIWYNIFKWNATLHFMNLLHLNASTLGNHEFDDGIGGIVPYMKGLNSPIIVSNIDDKKEAEFQGLYNKSTVLTVDGRRIGIIGAIVSTTKKISHPGNLIFLGESASVNREADRLIAEENVDTIIVLSHCGYDIDQEIAKNATQKISLIVGGHSHYFLYTGDKPPGPDKPVGDYPTVINHEDGRKILIVQASSFSKYLGNLTVYYNSNGNVVGWDGGPIFVDSSFPQDEKINRELDEWKSALDVYKTQVVGNTTVLLDLNKCWSGECNIGSMIADAMVWTYEQEFPEANQLSKYAPIGLINAGGIRSSIQKGNITYGNLLTVQPYSNTWDHGYIEGKYIVSAISKTIGKQLMQVSGLKAVYDFKNQSAHSVKVKCPTCPSGYEDINPDQQYLVIISSFFATGGDNLDEFAQNLNNHTVGPVDSESLVKYVRKHSPITQTVDGRIVAVNRVPKEWDLQNGSASALSSTSQPNTFRSTLYVIYCCIFIYLQY</sequence>
<keyword evidence="5 6" id="KW-0378">Hydrolase</keyword>
<dbReference type="FunFam" id="3.60.21.10:FF:000020">
    <property type="entry name" value="NT5E isoform 4"/>
    <property type="match status" value="1"/>
</dbReference>
<dbReference type="InterPro" id="IPR006179">
    <property type="entry name" value="5_nucleotidase/apyrase"/>
</dbReference>
<comment type="similarity">
    <text evidence="1 6">Belongs to the 5'-nucleotidase family.</text>
</comment>
<dbReference type="GO" id="GO:0005886">
    <property type="term" value="C:plasma membrane"/>
    <property type="evidence" value="ECO:0007669"/>
    <property type="project" value="TreeGrafter"/>
</dbReference>
<evidence type="ECO:0000259" key="7">
    <source>
        <dbReference type="Pfam" id="PF00149"/>
    </source>
</evidence>
<dbReference type="SUPFAM" id="SSF55816">
    <property type="entry name" value="5'-nucleotidase (syn. UDP-sugar hydrolase), C-terminal domain"/>
    <property type="match status" value="1"/>
</dbReference>
<dbReference type="GO" id="GO:0000166">
    <property type="term" value="F:nucleotide binding"/>
    <property type="evidence" value="ECO:0007669"/>
    <property type="project" value="UniProtKB-KW"/>
</dbReference>
<dbReference type="CDD" id="cd07409">
    <property type="entry name" value="MPP_CD73_N"/>
    <property type="match status" value="1"/>
</dbReference>
<protein>
    <submittedName>
        <fullName evidence="10">Apyrase</fullName>
    </submittedName>
</protein>
<evidence type="ECO:0000313" key="9">
    <source>
        <dbReference type="Proteomes" id="UP000192223"/>
    </source>
</evidence>
<dbReference type="RefSeq" id="XP_025829677.1">
    <property type="nucleotide sequence ID" value="XM_025973892.1"/>
</dbReference>
<dbReference type="InterPro" id="IPR036907">
    <property type="entry name" value="5'-Nucleotdase_C_sf"/>
</dbReference>
<dbReference type="GO" id="GO:0006196">
    <property type="term" value="P:AMP catabolic process"/>
    <property type="evidence" value="ECO:0007669"/>
    <property type="project" value="TreeGrafter"/>
</dbReference>
<dbReference type="InterPro" id="IPR029052">
    <property type="entry name" value="Metallo-depent_PP-like"/>
</dbReference>
<dbReference type="PANTHER" id="PTHR11575:SF32">
    <property type="entry name" value="APYRASE-LIKE PROTEIN"/>
    <property type="match status" value="1"/>
</dbReference>
<keyword evidence="9" id="KW-1185">Reference proteome</keyword>
<proteinExistence type="inferred from homology"/>
<dbReference type="Proteomes" id="UP000192223">
    <property type="component" value="Unplaced"/>
</dbReference>
<evidence type="ECO:0000256" key="4">
    <source>
        <dbReference type="ARBA" id="ARBA00022741"/>
    </source>
</evidence>
<evidence type="ECO:0000256" key="2">
    <source>
        <dbReference type="ARBA" id="ARBA00022723"/>
    </source>
</evidence>
<dbReference type="FunCoup" id="A0A7F5R2P0">
    <property type="interactions" value="34"/>
</dbReference>
<dbReference type="OrthoDB" id="7722975at2759"/>
<organism evidence="9 10">
    <name type="scientific">Agrilus planipennis</name>
    <name type="common">Emerald ash borer</name>
    <name type="synonym">Agrilus marcopoli</name>
    <dbReference type="NCBI Taxonomy" id="224129"/>
    <lineage>
        <taxon>Eukaryota</taxon>
        <taxon>Metazoa</taxon>
        <taxon>Ecdysozoa</taxon>
        <taxon>Arthropoda</taxon>
        <taxon>Hexapoda</taxon>
        <taxon>Insecta</taxon>
        <taxon>Pterygota</taxon>
        <taxon>Neoptera</taxon>
        <taxon>Endopterygota</taxon>
        <taxon>Coleoptera</taxon>
        <taxon>Polyphaga</taxon>
        <taxon>Elateriformia</taxon>
        <taxon>Buprestoidea</taxon>
        <taxon>Buprestidae</taxon>
        <taxon>Agrilinae</taxon>
        <taxon>Agrilus</taxon>
    </lineage>
</organism>
<dbReference type="InParanoid" id="A0A7F5R2P0"/>
<evidence type="ECO:0000256" key="1">
    <source>
        <dbReference type="ARBA" id="ARBA00006654"/>
    </source>
</evidence>
<dbReference type="Pfam" id="PF02872">
    <property type="entry name" value="5_nucleotid_C"/>
    <property type="match status" value="1"/>
</dbReference>
<dbReference type="KEGG" id="apln:108732369"/>
<keyword evidence="2" id="KW-0479">Metal-binding</keyword>
<evidence type="ECO:0000256" key="5">
    <source>
        <dbReference type="ARBA" id="ARBA00022801"/>
    </source>
</evidence>
<evidence type="ECO:0000256" key="3">
    <source>
        <dbReference type="ARBA" id="ARBA00022729"/>
    </source>
</evidence>
<evidence type="ECO:0000256" key="6">
    <source>
        <dbReference type="RuleBase" id="RU362119"/>
    </source>
</evidence>
<dbReference type="GO" id="GO:0046872">
    <property type="term" value="F:metal ion binding"/>
    <property type="evidence" value="ECO:0007669"/>
    <property type="project" value="UniProtKB-KW"/>
</dbReference>
<dbReference type="PRINTS" id="PR01607">
    <property type="entry name" value="APYRASEFAMLY"/>
</dbReference>
<dbReference type="InterPro" id="IPR008334">
    <property type="entry name" value="5'-Nucleotdase_C"/>
</dbReference>
<keyword evidence="3" id="KW-0732">Signal</keyword>
<dbReference type="SUPFAM" id="SSF56300">
    <property type="entry name" value="Metallo-dependent phosphatases"/>
    <property type="match status" value="1"/>
</dbReference>
<dbReference type="Gene3D" id="3.60.21.10">
    <property type="match status" value="1"/>
</dbReference>
<dbReference type="GO" id="GO:0008253">
    <property type="term" value="F:5'-nucleotidase activity"/>
    <property type="evidence" value="ECO:0007669"/>
    <property type="project" value="TreeGrafter"/>
</dbReference>
<dbReference type="GeneID" id="108732369"/>
<dbReference type="AlphaFoldDB" id="A0A7F5R2P0"/>
<name>A0A7F5R2P0_AGRPL</name>
<feature type="domain" description="5'-Nucleotidase C-terminal" evidence="8">
    <location>
        <begin position="349"/>
        <end position="509"/>
    </location>
</feature>
<reference evidence="10" key="1">
    <citation type="submission" date="2025-08" db="UniProtKB">
        <authorList>
            <consortium name="RefSeq"/>
        </authorList>
    </citation>
    <scope>IDENTIFICATION</scope>
    <source>
        <tissue evidence="10">Entire body</tissue>
    </source>
</reference>
<feature type="domain" description="Calcineurin-like phosphoesterase" evidence="7">
    <location>
        <begin position="40"/>
        <end position="256"/>
    </location>
</feature>
<dbReference type="PANTHER" id="PTHR11575">
    <property type="entry name" value="5'-NUCLEOTIDASE-RELATED"/>
    <property type="match status" value="1"/>
</dbReference>
<accession>A0A7F5R2P0</accession>
<dbReference type="InterPro" id="IPR004843">
    <property type="entry name" value="Calcineurin-like_PHP"/>
</dbReference>
<dbReference type="Gene3D" id="3.90.780.10">
    <property type="entry name" value="5'-Nucleotidase, C-terminal domain"/>
    <property type="match status" value="1"/>
</dbReference>
<dbReference type="Pfam" id="PF00149">
    <property type="entry name" value="Metallophos"/>
    <property type="match status" value="1"/>
</dbReference>
<evidence type="ECO:0000259" key="8">
    <source>
        <dbReference type="Pfam" id="PF02872"/>
    </source>
</evidence>
<keyword evidence="4 6" id="KW-0547">Nucleotide-binding</keyword>
<gene>
    <name evidence="10" type="primary">LOC108732369</name>
</gene>
<evidence type="ECO:0000313" key="10">
    <source>
        <dbReference type="RefSeq" id="XP_025829677.1"/>
    </source>
</evidence>